<name>A0A841JY15_9BACT</name>
<dbReference type="RefSeq" id="WP_260315396.1">
    <property type="nucleotide sequence ID" value="NZ_JACHEK010000007.1"/>
</dbReference>
<dbReference type="Proteomes" id="UP000538666">
    <property type="component" value="Unassembled WGS sequence"/>
</dbReference>
<proteinExistence type="predicted"/>
<dbReference type="AlphaFoldDB" id="A0A841JY15"/>
<evidence type="ECO:0000313" key="2">
    <source>
        <dbReference type="EMBL" id="MBB6145505.1"/>
    </source>
</evidence>
<sequence>MDVRERLKRRQVTGLLVIAALIAIFALWRAAPHSVFAPGWWRFW</sequence>
<reference evidence="2 3" key="1">
    <citation type="submission" date="2020-08" db="EMBL/GenBank/DDBJ databases">
        <title>Genomic Encyclopedia of Type Strains, Phase IV (KMG-IV): sequencing the most valuable type-strain genomes for metagenomic binning, comparative biology and taxonomic classification.</title>
        <authorList>
            <person name="Goeker M."/>
        </authorList>
    </citation>
    <scope>NUCLEOTIDE SEQUENCE [LARGE SCALE GENOMIC DNA]</scope>
    <source>
        <strain evidence="2 3">DSM 103733</strain>
    </source>
</reference>
<keyword evidence="1" id="KW-0812">Transmembrane</keyword>
<organism evidence="2 3">
    <name type="scientific">Silvibacterium bohemicum</name>
    <dbReference type="NCBI Taxonomy" id="1577686"/>
    <lineage>
        <taxon>Bacteria</taxon>
        <taxon>Pseudomonadati</taxon>
        <taxon>Acidobacteriota</taxon>
        <taxon>Terriglobia</taxon>
        <taxon>Terriglobales</taxon>
        <taxon>Acidobacteriaceae</taxon>
        <taxon>Silvibacterium</taxon>
    </lineage>
</organism>
<keyword evidence="1" id="KW-1133">Transmembrane helix</keyword>
<accession>A0A841JY15</accession>
<keyword evidence="1" id="KW-0472">Membrane</keyword>
<keyword evidence="3" id="KW-1185">Reference proteome</keyword>
<feature type="transmembrane region" description="Helical" evidence="1">
    <location>
        <begin position="12"/>
        <end position="31"/>
    </location>
</feature>
<gene>
    <name evidence="2" type="ORF">HNQ77_003466</name>
</gene>
<evidence type="ECO:0000313" key="3">
    <source>
        <dbReference type="Proteomes" id="UP000538666"/>
    </source>
</evidence>
<comment type="caution">
    <text evidence="2">The sequence shown here is derived from an EMBL/GenBank/DDBJ whole genome shotgun (WGS) entry which is preliminary data.</text>
</comment>
<dbReference type="EMBL" id="JACHEK010000007">
    <property type="protein sequence ID" value="MBB6145505.1"/>
    <property type="molecule type" value="Genomic_DNA"/>
</dbReference>
<protein>
    <submittedName>
        <fullName evidence="2">Uncharacterized protein</fullName>
    </submittedName>
</protein>
<evidence type="ECO:0000256" key="1">
    <source>
        <dbReference type="SAM" id="Phobius"/>
    </source>
</evidence>